<evidence type="ECO:0000256" key="2">
    <source>
        <dbReference type="ARBA" id="ARBA00023054"/>
    </source>
</evidence>
<dbReference type="EMBL" id="JACGWL010000012">
    <property type="protein sequence ID" value="KAK4391068.1"/>
    <property type="molecule type" value="Genomic_DNA"/>
</dbReference>
<comment type="similarity">
    <text evidence="1">Belongs to the FPP family.</text>
</comment>
<evidence type="ECO:0000313" key="6">
    <source>
        <dbReference type="Proteomes" id="UP001289374"/>
    </source>
</evidence>
<evidence type="ECO:0000313" key="5">
    <source>
        <dbReference type="EMBL" id="KAK4391068.1"/>
    </source>
</evidence>
<dbReference type="InterPro" id="IPR008587">
    <property type="entry name" value="FPP_plant"/>
</dbReference>
<dbReference type="PANTHER" id="PTHR31580">
    <property type="entry name" value="FILAMENT-LIKE PLANT PROTEIN 4"/>
    <property type="match status" value="1"/>
</dbReference>
<reference evidence="5" key="2">
    <citation type="journal article" date="2024" name="Plant">
        <title>Genomic evolution and insights into agronomic trait innovations of Sesamum species.</title>
        <authorList>
            <person name="Miao H."/>
            <person name="Wang L."/>
            <person name="Qu L."/>
            <person name="Liu H."/>
            <person name="Sun Y."/>
            <person name="Le M."/>
            <person name="Wang Q."/>
            <person name="Wei S."/>
            <person name="Zheng Y."/>
            <person name="Lin W."/>
            <person name="Duan Y."/>
            <person name="Cao H."/>
            <person name="Xiong S."/>
            <person name="Wang X."/>
            <person name="Wei L."/>
            <person name="Li C."/>
            <person name="Ma Q."/>
            <person name="Ju M."/>
            <person name="Zhao R."/>
            <person name="Li G."/>
            <person name="Mu C."/>
            <person name="Tian Q."/>
            <person name="Mei H."/>
            <person name="Zhang T."/>
            <person name="Gao T."/>
            <person name="Zhang H."/>
        </authorList>
    </citation>
    <scope>NUCLEOTIDE SEQUENCE</scope>
    <source>
        <strain evidence="5">K16</strain>
    </source>
</reference>
<dbReference type="AlphaFoldDB" id="A0AAE2BMS4"/>
<feature type="compositionally biased region" description="Low complexity" evidence="4">
    <location>
        <begin position="181"/>
        <end position="195"/>
    </location>
</feature>
<gene>
    <name evidence="5" type="ORF">Sango_2170100</name>
</gene>
<reference evidence="5" key="1">
    <citation type="submission" date="2020-06" db="EMBL/GenBank/DDBJ databases">
        <authorList>
            <person name="Li T."/>
            <person name="Hu X."/>
            <person name="Zhang T."/>
            <person name="Song X."/>
            <person name="Zhang H."/>
            <person name="Dai N."/>
            <person name="Sheng W."/>
            <person name="Hou X."/>
            <person name="Wei L."/>
        </authorList>
    </citation>
    <scope>NUCLEOTIDE SEQUENCE</scope>
    <source>
        <strain evidence="5">K16</strain>
        <tissue evidence="5">Leaf</tissue>
    </source>
</reference>
<name>A0AAE2BMS4_9LAMI</name>
<evidence type="ECO:0000256" key="4">
    <source>
        <dbReference type="SAM" id="MobiDB-lite"/>
    </source>
</evidence>
<feature type="region of interest" description="Disordered" evidence="4">
    <location>
        <begin position="145"/>
        <end position="195"/>
    </location>
</feature>
<evidence type="ECO:0000256" key="1">
    <source>
        <dbReference type="ARBA" id="ARBA00005921"/>
    </source>
</evidence>
<accession>A0AAE2BMS4</accession>
<organism evidence="5 6">
    <name type="scientific">Sesamum angolense</name>
    <dbReference type="NCBI Taxonomy" id="2727404"/>
    <lineage>
        <taxon>Eukaryota</taxon>
        <taxon>Viridiplantae</taxon>
        <taxon>Streptophyta</taxon>
        <taxon>Embryophyta</taxon>
        <taxon>Tracheophyta</taxon>
        <taxon>Spermatophyta</taxon>
        <taxon>Magnoliopsida</taxon>
        <taxon>eudicotyledons</taxon>
        <taxon>Gunneridae</taxon>
        <taxon>Pentapetalae</taxon>
        <taxon>asterids</taxon>
        <taxon>lamiids</taxon>
        <taxon>Lamiales</taxon>
        <taxon>Pedaliaceae</taxon>
        <taxon>Sesamum</taxon>
    </lineage>
</organism>
<comment type="caution">
    <text evidence="5">The sequence shown here is derived from an EMBL/GenBank/DDBJ whole genome shotgun (WGS) entry which is preliminary data.</text>
</comment>
<protein>
    <submittedName>
        <fullName evidence="5">Filament-like plant protein</fullName>
    </submittedName>
</protein>
<dbReference type="PANTHER" id="PTHR31580:SF5">
    <property type="entry name" value="FILAMENT-LIKE PLANT PROTEIN 1-RELATED"/>
    <property type="match status" value="1"/>
</dbReference>
<keyword evidence="2 3" id="KW-0175">Coiled coil</keyword>
<evidence type="ECO:0000256" key="3">
    <source>
        <dbReference type="SAM" id="Coils"/>
    </source>
</evidence>
<keyword evidence="6" id="KW-1185">Reference proteome</keyword>
<sequence length="253" mass="27313">MSETETKLDELQKELTAVTKAKELLESQLIGMEVEARTMSANVDALKGEIEKERNLSAELTVKCQELENELTRTVQETETQQTMNSTGDVKLKQEDLAVAADKLAECQKTIASLGRQLKSLATLEDFLIDTSNIPGFSRGSPLLSGSGGEIWKSTPNNTLSDSDMSRTSTDKSSHLKNGNSEESSPPSSLSTLSSANHIAAAKSRNGFGKFFSRILETPPPPPASPRRVSVSLNIAAGKFVRVISTVMQVKLG</sequence>
<feature type="coiled-coil region" evidence="3">
    <location>
        <begin position="1"/>
        <end position="77"/>
    </location>
</feature>
<dbReference type="Proteomes" id="UP001289374">
    <property type="component" value="Unassembled WGS sequence"/>
</dbReference>
<proteinExistence type="inferred from homology"/>
<feature type="compositionally biased region" description="Polar residues" evidence="4">
    <location>
        <begin position="154"/>
        <end position="168"/>
    </location>
</feature>
<dbReference type="Pfam" id="PF05911">
    <property type="entry name" value="FPP"/>
    <property type="match status" value="1"/>
</dbReference>